<dbReference type="KEGG" id="atr:18442449"/>
<dbReference type="PANTHER" id="PTHR36000:SF2">
    <property type="entry name" value="DEFECTIVE 1273 PROTEIN, PUTATIVE-RELATED"/>
    <property type="match status" value="1"/>
</dbReference>
<accession>U5CVQ3</accession>
<reference evidence="3" key="1">
    <citation type="journal article" date="2013" name="Science">
        <title>The Amborella genome and the evolution of flowering plants.</title>
        <authorList>
            <consortium name="Amborella Genome Project"/>
        </authorList>
    </citation>
    <scope>NUCLEOTIDE SEQUENCE [LARGE SCALE GENOMIC DNA]</scope>
</reference>
<feature type="transmembrane region" description="Helical" evidence="1">
    <location>
        <begin position="178"/>
        <end position="199"/>
    </location>
</feature>
<dbReference type="GO" id="GO:0071472">
    <property type="term" value="P:cellular response to salt stress"/>
    <property type="evidence" value="ECO:0007669"/>
    <property type="project" value="EnsemblPlants"/>
</dbReference>
<organism evidence="2 3">
    <name type="scientific">Amborella trichopoda</name>
    <dbReference type="NCBI Taxonomy" id="13333"/>
    <lineage>
        <taxon>Eukaryota</taxon>
        <taxon>Viridiplantae</taxon>
        <taxon>Streptophyta</taxon>
        <taxon>Embryophyta</taxon>
        <taxon>Tracheophyta</taxon>
        <taxon>Spermatophyta</taxon>
        <taxon>Magnoliopsida</taxon>
        <taxon>Amborellales</taxon>
        <taxon>Amborellaceae</taxon>
        <taxon>Amborella</taxon>
    </lineage>
</organism>
<proteinExistence type="predicted"/>
<dbReference type="AlphaFoldDB" id="U5CVQ3"/>
<keyword evidence="1" id="KW-1133">Transmembrane helix</keyword>
<dbReference type="Gramene" id="ERN14194">
    <property type="protein sequence ID" value="ERN14194"/>
    <property type="gene ID" value="AMTR_s00033p00075910"/>
</dbReference>
<name>U5CVQ3_AMBTC</name>
<dbReference type="EMBL" id="KI392557">
    <property type="protein sequence ID" value="ERN14194.1"/>
    <property type="molecule type" value="Genomic_DNA"/>
</dbReference>
<dbReference type="OMA" id="FAILWYR"/>
<evidence type="ECO:0000256" key="1">
    <source>
        <dbReference type="SAM" id="Phobius"/>
    </source>
</evidence>
<dbReference type="PANTHER" id="PTHR36000">
    <property type="entry name" value="DEFECTIVE 1273 PROTEIN, PUTATIVE-RELATED"/>
    <property type="match status" value="1"/>
</dbReference>
<evidence type="ECO:0008006" key="4">
    <source>
        <dbReference type="Google" id="ProtNLM"/>
    </source>
</evidence>
<evidence type="ECO:0000313" key="3">
    <source>
        <dbReference type="Proteomes" id="UP000017836"/>
    </source>
</evidence>
<dbReference type="GO" id="GO:0009658">
    <property type="term" value="P:chloroplast organization"/>
    <property type="evidence" value="ECO:0007669"/>
    <property type="project" value="EnsemblPlants"/>
</dbReference>
<dbReference type="OrthoDB" id="1934999at2759"/>
<gene>
    <name evidence="2" type="ORF">AMTR_s00033p00075910</name>
</gene>
<evidence type="ECO:0000313" key="2">
    <source>
        <dbReference type="EMBL" id="ERN14194.1"/>
    </source>
</evidence>
<keyword evidence="1" id="KW-0472">Membrane</keyword>
<dbReference type="eggNOG" id="ENOG502RXTS">
    <property type="taxonomic scope" value="Eukaryota"/>
</dbReference>
<feature type="transmembrane region" description="Helical" evidence="1">
    <location>
        <begin position="105"/>
        <end position="128"/>
    </location>
</feature>
<protein>
    <recommendedName>
        <fullName evidence="4">Embryo defective 1273</fullName>
    </recommendedName>
</protein>
<sequence length="240" mass="27160">MALPTPLQLLEPPHISMKMASKVPSSGFRFKGWSANSRYFLSTSLVFQPLYFRHPRHAIRSSMNMVASDSGDSKKIKLDQAIGEIRKVWESFPEPIKIFPWKKAFVNYVQLIVGIIYGVAKFLCIPLLAVSSLSEMSYCAHEQKMTLIPLPLLAGIFVAGVLKEASVEVSKDLQEGDFPWHLVAIGAFFTLLKLLGPYYPYWGRILIPHFANGGLWRTLWFVRLWYSSTEGKTKTTSEIS</sequence>
<dbReference type="HOGENOM" id="CLU_095150_0_0_1"/>
<dbReference type="Proteomes" id="UP000017836">
    <property type="component" value="Unassembled WGS sequence"/>
</dbReference>
<keyword evidence="1" id="KW-0812">Transmembrane</keyword>
<feature type="transmembrane region" description="Helical" evidence="1">
    <location>
        <begin position="148"/>
        <end position="166"/>
    </location>
</feature>
<keyword evidence="3" id="KW-1185">Reference proteome</keyword>